<evidence type="ECO:0000313" key="2">
    <source>
        <dbReference type="EMBL" id="RCN43817.1"/>
    </source>
</evidence>
<evidence type="ECO:0000256" key="1">
    <source>
        <dbReference type="SAM" id="MobiDB-lite"/>
    </source>
</evidence>
<feature type="compositionally biased region" description="Basic and acidic residues" evidence="1">
    <location>
        <begin position="90"/>
        <end position="107"/>
    </location>
</feature>
<proteinExistence type="predicted"/>
<dbReference type="Proteomes" id="UP000252519">
    <property type="component" value="Unassembled WGS sequence"/>
</dbReference>
<feature type="region of interest" description="Disordered" evidence="1">
    <location>
        <begin position="85"/>
        <end position="119"/>
    </location>
</feature>
<protein>
    <submittedName>
        <fullName evidence="2">Uncharacterized protein</fullName>
    </submittedName>
</protein>
<keyword evidence="3" id="KW-1185">Reference proteome</keyword>
<reference evidence="2 3" key="1">
    <citation type="submission" date="2014-10" db="EMBL/GenBank/DDBJ databases">
        <title>Draft genome of the hookworm Ancylostoma caninum.</title>
        <authorList>
            <person name="Mitreva M."/>
        </authorList>
    </citation>
    <scope>NUCLEOTIDE SEQUENCE [LARGE SCALE GENOMIC DNA]</scope>
    <source>
        <strain evidence="2 3">Baltimore</strain>
    </source>
</reference>
<name>A0A368GLP6_ANCCA</name>
<dbReference type="EMBL" id="JOJR01000146">
    <property type="protein sequence ID" value="RCN43817.1"/>
    <property type="molecule type" value="Genomic_DNA"/>
</dbReference>
<gene>
    <name evidence="2" type="ORF">ANCCAN_10206</name>
</gene>
<organism evidence="2 3">
    <name type="scientific">Ancylostoma caninum</name>
    <name type="common">Dog hookworm</name>
    <dbReference type="NCBI Taxonomy" id="29170"/>
    <lineage>
        <taxon>Eukaryota</taxon>
        <taxon>Metazoa</taxon>
        <taxon>Ecdysozoa</taxon>
        <taxon>Nematoda</taxon>
        <taxon>Chromadorea</taxon>
        <taxon>Rhabditida</taxon>
        <taxon>Rhabditina</taxon>
        <taxon>Rhabditomorpha</taxon>
        <taxon>Strongyloidea</taxon>
        <taxon>Ancylostomatidae</taxon>
        <taxon>Ancylostomatinae</taxon>
        <taxon>Ancylostoma</taxon>
    </lineage>
</organism>
<dbReference type="OrthoDB" id="5870303at2759"/>
<feature type="non-terminal residue" evidence="2">
    <location>
        <position position="1"/>
    </location>
</feature>
<evidence type="ECO:0000313" key="3">
    <source>
        <dbReference type="Proteomes" id="UP000252519"/>
    </source>
</evidence>
<comment type="caution">
    <text evidence="2">The sequence shown here is derived from an EMBL/GenBank/DDBJ whole genome shotgun (WGS) entry which is preliminary data.</text>
</comment>
<sequence>DYVSCRYGYHTAVWCQRYELFCNEKERRNKAQELVTLMQDAVKVHYRCMHLFNLPKVICDPFRRQFDYERCTKFLFDCELISEWESEEEATGKEPAEEKAEAEKEGPPKTLTPTPEDAKLAAKIAEEELALERLLKEKEKEDKGKVRSLTAR</sequence>
<dbReference type="AlphaFoldDB" id="A0A368GLP6"/>
<accession>A0A368GLP6</accession>